<evidence type="ECO:0000259" key="7">
    <source>
        <dbReference type="Pfam" id="PF07970"/>
    </source>
</evidence>
<feature type="domain" description="Endoplasmic reticulum vesicle transporter C-terminal" evidence="7">
    <location>
        <begin position="140"/>
        <end position="396"/>
    </location>
</feature>
<name>A0A427XXI7_9TREE</name>
<dbReference type="GO" id="GO:0030134">
    <property type="term" value="C:COPII-coated ER to Golgi transport vesicle"/>
    <property type="evidence" value="ECO:0007669"/>
    <property type="project" value="TreeGrafter"/>
</dbReference>
<feature type="transmembrane region" description="Helical" evidence="6">
    <location>
        <begin position="374"/>
        <end position="395"/>
    </location>
</feature>
<protein>
    <recommendedName>
        <fullName evidence="11">Endoplasmic reticulum-Golgi intermediate compartment protein 3</fullName>
    </recommendedName>
</protein>
<dbReference type="Proteomes" id="UP000279236">
    <property type="component" value="Unassembled WGS sequence"/>
</dbReference>
<evidence type="ECO:0000313" key="9">
    <source>
        <dbReference type="EMBL" id="RSH83531.1"/>
    </source>
</evidence>
<keyword evidence="5 6" id="KW-0472">Membrane</keyword>
<keyword evidence="4 6" id="KW-1133">Transmembrane helix</keyword>
<dbReference type="PANTHER" id="PTHR10984:SF25">
    <property type="entry name" value="ENDOPLASMIC RETICULUM-GOLGI INTERMEDIATE COMPARTMENT PROTEIN 3"/>
    <property type="match status" value="1"/>
</dbReference>
<evidence type="ECO:0000256" key="6">
    <source>
        <dbReference type="SAM" id="Phobius"/>
    </source>
</evidence>
<keyword evidence="10" id="KW-1185">Reference proteome</keyword>
<dbReference type="GO" id="GO:0006888">
    <property type="term" value="P:endoplasmic reticulum to Golgi vesicle-mediated transport"/>
    <property type="evidence" value="ECO:0007669"/>
    <property type="project" value="TreeGrafter"/>
</dbReference>
<dbReference type="EMBL" id="RSCE01000004">
    <property type="protein sequence ID" value="RSH83531.1"/>
    <property type="molecule type" value="Genomic_DNA"/>
</dbReference>
<proteinExistence type="inferred from homology"/>
<evidence type="ECO:0000256" key="3">
    <source>
        <dbReference type="ARBA" id="ARBA00022692"/>
    </source>
</evidence>
<dbReference type="STRING" id="105984.A0A427XXI7"/>
<dbReference type="RefSeq" id="XP_028477483.1">
    <property type="nucleotide sequence ID" value="XM_028622591.1"/>
</dbReference>
<comment type="caution">
    <text evidence="9">The sequence shown here is derived from an EMBL/GenBank/DDBJ whole genome shotgun (WGS) entry which is preliminary data.</text>
</comment>
<evidence type="ECO:0000313" key="10">
    <source>
        <dbReference type="Proteomes" id="UP000279236"/>
    </source>
</evidence>
<dbReference type="InterPro" id="IPR012936">
    <property type="entry name" value="Erv_C"/>
</dbReference>
<dbReference type="PANTHER" id="PTHR10984">
    <property type="entry name" value="ENDOPLASMIC RETICULUM-GOLGI INTERMEDIATE COMPARTMENT PROTEIN"/>
    <property type="match status" value="1"/>
</dbReference>
<dbReference type="GO" id="GO:0005789">
    <property type="term" value="C:endoplasmic reticulum membrane"/>
    <property type="evidence" value="ECO:0007669"/>
    <property type="project" value="TreeGrafter"/>
</dbReference>
<evidence type="ECO:0000256" key="5">
    <source>
        <dbReference type="ARBA" id="ARBA00023136"/>
    </source>
</evidence>
<evidence type="ECO:0000256" key="1">
    <source>
        <dbReference type="ARBA" id="ARBA00004141"/>
    </source>
</evidence>
<dbReference type="GO" id="GO:0006890">
    <property type="term" value="P:retrograde vesicle-mediated transport, Golgi to endoplasmic reticulum"/>
    <property type="evidence" value="ECO:0007669"/>
    <property type="project" value="TreeGrafter"/>
</dbReference>
<dbReference type="AlphaFoldDB" id="A0A427XXI7"/>
<dbReference type="Pfam" id="PF13850">
    <property type="entry name" value="ERGIC_N"/>
    <property type="match status" value="1"/>
</dbReference>
<comment type="similarity">
    <text evidence="2">Belongs to the ERGIC family.</text>
</comment>
<dbReference type="InterPro" id="IPR045888">
    <property type="entry name" value="Erv"/>
</dbReference>
<comment type="subcellular location">
    <subcellularLocation>
        <location evidence="1">Membrane</location>
        <topology evidence="1">Multi-pass membrane protein</topology>
    </subcellularLocation>
</comment>
<gene>
    <name evidence="9" type="ORF">EHS24_007218</name>
</gene>
<evidence type="ECO:0000256" key="2">
    <source>
        <dbReference type="ARBA" id="ARBA00005648"/>
    </source>
</evidence>
<reference evidence="9 10" key="1">
    <citation type="submission" date="2018-11" db="EMBL/GenBank/DDBJ databases">
        <title>Genome sequence of Apiotrichum porosum DSM 27194.</title>
        <authorList>
            <person name="Aliyu H."/>
            <person name="Gorte O."/>
            <person name="Ochsenreither K."/>
        </authorList>
    </citation>
    <scope>NUCLEOTIDE SEQUENCE [LARGE SCALE GENOMIC DNA]</scope>
    <source>
        <strain evidence="9 10">DSM 27194</strain>
    </source>
</reference>
<evidence type="ECO:0000259" key="8">
    <source>
        <dbReference type="Pfam" id="PF13850"/>
    </source>
</evidence>
<dbReference type="InterPro" id="IPR039542">
    <property type="entry name" value="Erv_N"/>
</dbReference>
<keyword evidence="3 6" id="KW-0812">Transmembrane</keyword>
<evidence type="ECO:0000256" key="4">
    <source>
        <dbReference type="ARBA" id="ARBA00022989"/>
    </source>
</evidence>
<organism evidence="9 10">
    <name type="scientific">Apiotrichum porosum</name>
    <dbReference type="NCBI Taxonomy" id="105984"/>
    <lineage>
        <taxon>Eukaryota</taxon>
        <taxon>Fungi</taxon>
        <taxon>Dikarya</taxon>
        <taxon>Basidiomycota</taxon>
        <taxon>Agaricomycotina</taxon>
        <taxon>Tremellomycetes</taxon>
        <taxon>Trichosporonales</taxon>
        <taxon>Trichosporonaceae</taxon>
        <taxon>Apiotrichum</taxon>
    </lineage>
</organism>
<accession>A0A427XXI7</accession>
<sequence>MGRNGFMGSFQGLDAFGKTMEDVRIRTLTLISFSIILTSIMLEWVDYRRVLIEPSIEVDRSRGEKLVIDMDVTFPRVPCFLLSLDVMDISGVRQNDISHNIIKTRLNSQGVEIEKTKAGQLKGDADRAAQANDPTYCGSCYGATPPENGCCNTCEEVRQAYIRKGWSFSDPNGIEQCIEEHWTEKMEQQNAEGCRISGKVKVNKVIGNLQFSHGSTFMRQGMSIQELVPYLKDSSSHHDFGHVIHKFAFGADLTPEQEAANEKKELETRARLDIYDPLTNVAAHSTDEEDSTNYMFQYFVKVVSTSFVYLNGAEIPSHQYSVTRYERDLRTGNLPTRDDHGHVTTHHTNPIPGLFINYEISPMKVIHTETRQSFAHFVTSTCAIIGGVLTVASLLDSMIFTGRKVIKGKNEYDSFGAATGKMM</sequence>
<feature type="domain" description="Endoplasmic reticulum vesicle transporter N-terminal" evidence="8">
    <location>
        <begin position="11"/>
        <end position="94"/>
    </location>
</feature>
<dbReference type="OrthoDB" id="10266265at2759"/>
<dbReference type="GeneID" id="39591761"/>
<dbReference type="GO" id="GO:0000139">
    <property type="term" value="C:Golgi membrane"/>
    <property type="evidence" value="ECO:0007669"/>
    <property type="project" value="TreeGrafter"/>
</dbReference>
<evidence type="ECO:0008006" key="11">
    <source>
        <dbReference type="Google" id="ProtNLM"/>
    </source>
</evidence>
<dbReference type="Pfam" id="PF07970">
    <property type="entry name" value="COPIIcoated_ERV"/>
    <property type="match status" value="1"/>
</dbReference>